<reference evidence="1 2" key="1">
    <citation type="submission" date="2024-06" db="EMBL/GenBank/DDBJ databases">
        <title>The Natural Products Discovery Center: Release of the First 8490 Sequenced Strains for Exploring Actinobacteria Biosynthetic Diversity.</title>
        <authorList>
            <person name="Kalkreuter E."/>
            <person name="Kautsar S.A."/>
            <person name="Yang D."/>
            <person name="Bader C.D."/>
            <person name="Teijaro C.N."/>
            <person name="Fluegel L."/>
            <person name="Davis C.M."/>
            <person name="Simpson J.R."/>
            <person name="Lauterbach L."/>
            <person name="Steele A.D."/>
            <person name="Gui C."/>
            <person name="Meng S."/>
            <person name="Li G."/>
            <person name="Viehrig K."/>
            <person name="Ye F."/>
            <person name="Su P."/>
            <person name="Kiefer A.F."/>
            <person name="Nichols A."/>
            <person name="Cepeda A.J."/>
            <person name="Yan W."/>
            <person name="Fan B."/>
            <person name="Jiang Y."/>
            <person name="Adhikari A."/>
            <person name="Zheng C.-J."/>
            <person name="Schuster L."/>
            <person name="Cowan T.M."/>
            <person name="Smanski M.J."/>
            <person name="Chevrette M.G."/>
            <person name="De Carvalho L.P.S."/>
            <person name="Shen B."/>
        </authorList>
    </citation>
    <scope>NUCLEOTIDE SEQUENCE [LARGE SCALE GENOMIC DNA]</scope>
    <source>
        <strain evidence="1 2">NPDC006286</strain>
    </source>
</reference>
<accession>A0ABV2VG23</accession>
<name>A0ABV2VG23_9ACTN</name>
<dbReference type="Proteomes" id="UP001550348">
    <property type="component" value="Unassembled WGS sequence"/>
</dbReference>
<keyword evidence="2" id="KW-1185">Reference proteome</keyword>
<sequence>MQTHPRGTGIDGAEAVAEAILYEGYLLYPYRRSSGKNRVRWQFGVLVPPAWADAHGLADSTVAGSAESPWQQTECLMEVPDTAVVQIRVRFLQLQRRVVEERTVDGLYRPVDRSDAGSRTELSFDEAVEQEFEIEAPVGDLRSGRRLDIRVPGGEDIEQLADDGGEPVGRVVRRRSPLSASVTVSAVPCQAPFRLVRLRIHVENTDQTTPADSPRDEALRCCLLATHTLTSVSQGRFLSLLDPPEWAAPAARECRNVHTFPVLAGEVGTADVLLSSPIILYDHPRIAPESPGDMHDATEIDEILSLRTLTLTDAEKREVRATDPRAEAILDRVDAMPPEVFARLHGAVRTLEPVRRDGGTTATSRQWWEPGADAGIAPESDTVLVGGVLLARGSRVRLRPRKRGTDAHDMFLEGRTGRVEQVLLDVDGSRFLAVTVDDDPGADLHQWYGRLRHFRPEEVEPLAGEAEAP</sequence>
<evidence type="ECO:0000313" key="1">
    <source>
        <dbReference type="EMBL" id="MEU0151349.1"/>
    </source>
</evidence>
<dbReference type="EMBL" id="JBEXRX010000008">
    <property type="protein sequence ID" value="MEU0151349.1"/>
    <property type="molecule type" value="Genomic_DNA"/>
</dbReference>
<organism evidence="1 2">
    <name type="scientific">Micromonospora fulviviridis</name>
    <dbReference type="NCBI Taxonomy" id="47860"/>
    <lineage>
        <taxon>Bacteria</taxon>
        <taxon>Bacillati</taxon>
        <taxon>Actinomycetota</taxon>
        <taxon>Actinomycetes</taxon>
        <taxon>Micromonosporales</taxon>
        <taxon>Micromonosporaceae</taxon>
        <taxon>Micromonospora</taxon>
    </lineage>
</organism>
<evidence type="ECO:0000313" key="2">
    <source>
        <dbReference type="Proteomes" id="UP001550348"/>
    </source>
</evidence>
<gene>
    <name evidence="1" type="ORF">ABZ071_05365</name>
</gene>
<protein>
    <submittedName>
        <fullName evidence="1">Uncharacterized protein</fullName>
    </submittedName>
</protein>
<dbReference type="RefSeq" id="WP_355663426.1">
    <property type="nucleotide sequence ID" value="NZ_JBEXRX010000008.1"/>
</dbReference>
<proteinExistence type="predicted"/>
<comment type="caution">
    <text evidence="1">The sequence shown here is derived from an EMBL/GenBank/DDBJ whole genome shotgun (WGS) entry which is preliminary data.</text>
</comment>